<keyword evidence="4 5" id="KW-0472">Membrane</keyword>
<evidence type="ECO:0000256" key="5">
    <source>
        <dbReference type="SAM" id="Phobius"/>
    </source>
</evidence>
<keyword evidence="3 5" id="KW-1133">Transmembrane helix</keyword>
<dbReference type="EMBL" id="JPWI01000002">
    <property type="protein sequence ID" value="RCK47751.1"/>
    <property type="molecule type" value="Genomic_DNA"/>
</dbReference>
<comment type="subcellular location">
    <subcellularLocation>
        <location evidence="1">Membrane</location>
        <topology evidence="1">Single-pass membrane protein</topology>
    </subcellularLocation>
</comment>
<comment type="caution">
    <text evidence="7">The sequence shown here is derived from an EMBL/GenBank/DDBJ whole genome shotgun (WGS) entry which is preliminary data.</text>
</comment>
<evidence type="ECO:0000313" key="7">
    <source>
        <dbReference type="EMBL" id="RCK47751.1"/>
    </source>
</evidence>
<dbReference type="Gene3D" id="3.10.450.230">
    <property type="entry name" value="VirB8 protein"/>
    <property type="match status" value="1"/>
</dbReference>
<dbReference type="InterPro" id="IPR007430">
    <property type="entry name" value="VirB8"/>
</dbReference>
<dbReference type="InterPro" id="IPR032710">
    <property type="entry name" value="NTF2-like_dom_sf"/>
</dbReference>
<dbReference type="Proteomes" id="UP000252255">
    <property type="component" value="Unassembled WGS sequence"/>
</dbReference>
<dbReference type="CDD" id="cd16424">
    <property type="entry name" value="VirB8"/>
    <property type="match status" value="1"/>
</dbReference>
<evidence type="ECO:0000256" key="1">
    <source>
        <dbReference type="ARBA" id="ARBA00004167"/>
    </source>
</evidence>
<evidence type="ECO:0000313" key="8">
    <source>
        <dbReference type="Proteomes" id="UP000252255"/>
    </source>
</evidence>
<evidence type="ECO:0000256" key="3">
    <source>
        <dbReference type="ARBA" id="ARBA00022989"/>
    </source>
</evidence>
<dbReference type="SUPFAM" id="SSF54427">
    <property type="entry name" value="NTF2-like"/>
    <property type="match status" value="1"/>
</dbReference>
<dbReference type="GO" id="GO:0016020">
    <property type="term" value="C:membrane"/>
    <property type="evidence" value="ECO:0007669"/>
    <property type="project" value="UniProtKB-SubCell"/>
</dbReference>
<protein>
    <recommendedName>
        <fullName evidence="6">Bacterial virulence protein VirB8 domain-containing protein</fullName>
    </recommendedName>
</protein>
<evidence type="ECO:0000259" key="6">
    <source>
        <dbReference type="Pfam" id="PF04335"/>
    </source>
</evidence>
<evidence type="ECO:0000256" key="2">
    <source>
        <dbReference type="ARBA" id="ARBA00022692"/>
    </source>
</evidence>
<feature type="transmembrane region" description="Helical" evidence="5">
    <location>
        <begin position="75"/>
        <end position="94"/>
    </location>
</feature>
<keyword evidence="2 5" id="KW-0812">Transmembrane</keyword>
<dbReference type="Pfam" id="PF04335">
    <property type="entry name" value="VirB8"/>
    <property type="match status" value="1"/>
</dbReference>
<evidence type="ECO:0000256" key="4">
    <source>
        <dbReference type="ARBA" id="ARBA00023136"/>
    </source>
</evidence>
<organism evidence="7 8">
    <name type="scientific">Thalassospira profundimaris</name>
    <dbReference type="NCBI Taxonomy" id="502049"/>
    <lineage>
        <taxon>Bacteria</taxon>
        <taxon>Pseudomonadati</taxon>
        <taxon>Pseudomonadota</taxon>
        <taxon>Alphaproteobacteria</taxon>
        <taxon>Rhodospirillales</taxon>
        <taxon>Thalassospiraceae</taxon>
        <taxon>Thalassospira</taxon>
    </lineage>
</organism>
<gene>
    <name evidence="7" type="ORF">TH30_04645</name>
</gene>
<accession>A0A367X4S2</accession>
<name>A0A367X4S2_9PROT</name>
<dbReference type="AlphaFoldDB" id="A0A367X4S2"/>
<reference evidence="7 8" key="1">
    <citation type="submission" date="2014-07" db="EMBL/GenBank/DDBJ databases">
        <title>Draft genome sequence of Thalassospira profundimaris PR54-5.</title>
        <authorList>
            <person name="Lai Q."/>
            <person name="Shao Z."/>
        </authorList>
    </citation>
    <scope>NUCLEOTIDE SEQUENCE [LARGE SCALE GENOMIC DNA]</scope>
    <source>
        <strain evidence="7 8">PR54-5</strain>
    </source>
</reference>
<dbReference type="RefSeq" id="WP_063089308.1">
    <property type="nucleotide sequence ID" value="NZ_JPWI01000002.1"/>
</dbReference>
<proteinExistence type="predicted"/>
<dbReference type="OrthoDB" id="8446898at2"/>
<sequence length="264" mass="29807">MGRLKTFLENRRFRRAAKLAKKNRVKAEREDKRAAAAALAPTGRHAAVATADPFAFEASHKRLAWMFRLSAGGNIAQLFAIVVLVNVIAGMVPLKEKIPLLIRPVTDDQLRFRIEPATEDVKGFDVELEGTARRYVKMLLEIDAVSQEARQREVSKMSERKLWNTFHSEWIESGKISDAIKEGRDREIKIESANRIYSSDNKYRFAVDFTRIDKIKGKLVGDPVKLRAYLSMVSVPTVVSLEDKYTNPFGIVVTDLSLRSRGGS</sequence>
<feature type="domain" description="Bacterial virulence protein VirB8" evidence="6">
    <location>
        <begin position="78"/>
        <end position="257"/>
    </location>
</feature>